<dbReference type="Pfam" id="PF00583">
    <property type="entry name" value="Acetyltransf_1"/>
    <property type="match status" value="1"/>
</dbReference>
<dbReference type="Proteomes" id="UP000185151">
    <property type="component" value="Unassembled WGS sequence"/>
</dbReference>
<dbReference type="SUPFAM" id="SSF55729">
    <property type="entry name" value="Acyl-CoA N-acyltransferases (Nat)"/>
    <property type="match status" value="1"/>
</dbReference>
<sequence length="163" mass="17743">MKLNSDVITRAATSADVGGVTDVFLRARKELMPFAPLQHTDYAVCCWIADWLIPTGRVTVAVAGQGLIVGMAATSEADGVLWLDQLYVFPSRVGQGIGTRLLSEVLSNAHLPVHLHCFAENIRARAFYERHGFVAIAFGDGSDNQEGCPDVVYALQPREVRTD</sequence>
<evidence type="ECO:0000313" key="3">
    <source>
        <dbReference type="Proteomes" id="UP000185151"/>
    </source>
</evidence>
<evidence type="ECO:0000313" key="2">
    <source>
        <dbReference type="EMBL" id="SIO12733.1"/>
    </source>
</evidence>
<dbReference type="InterPro" id="IPR016181">
    <property type="entry name" value="Acyl_CoA_acyltransferase"/>
</dbReference>
<organism evidence="2 3">
    <name type="scientific">Paraburkholderia phenazinium</name>
    <dbReference type="NCBI Taxonomy" id="60549"/>
    <lineage>
        <taxon>Bacteria</taxon>
        <taxon>Pseudomonadati</taxon>
        <taxon>Pseudomonadota</taxon>
        <taxon>Betaproteobacteria</taxon>
        <taxon>Burkholderiales</taxon>
        <taxon>Burkholderiaceae</taxon>
        <taxon>Paraburkholderia</taxon>
    </lineage>
</organism>
<dbReference type="RefSeq" id="WP_074294547.1">
    <property type="nucleotide sequence ID" value="NZ_FSRU01000001.1"/>
</dbReference>
<dbReference type="GO" id="GO:0016747">
    <property type="term" value="F:acyltransferase activity, transferring groups other than amino-acyl groups"/>
    <property type="evidence" value="ECO:0007669"/>
    <property type="project" value="InterPro"/>
</dbReference>
<proteinExistence type="predicted"/>
<reference evidence="2 3" key="1">
    <citation type="submission" date="2016-11" db="EMBL/GenBank/DDBJ databases">
        <authorList>
            <person name="Jaros S."/>
            <person name="Januszkiewicz K."/>
            <person name="Wedrychowicz H."/>
        </authorList>
    </citation>
    <scope>NUCLEOTIDE SEQUENCE [LARGE SCALE GENOMIC DNA]</scope>
    <source>
        <strain evidence="2 3">GAS95</strain>
    </source>
</reference>
<dbReference type="PROSITE" id="PS51186">
    <property type="entry name" value="GNAT"/>
    <property type="match status" value="1"/>
</dbReference>
<gene>
    <name evidence="2" type="ORF">SAMN05444165_1061</name>
</gene>
<protein>
    <submittedName>
        <fullName evidence="2">Acetyltransferase (GNAT) domain-containing protein</fullName>
    </submittedName>
</protein>
<evidence type="ECO:0000259" key="1">
    <source>
        <dbReference type="PROSITE" id="PS51186"/>
    </source>
</evidence>
<keyword evidence="3" id="KW-1185">Reference proteome</keyword>
<dbReference type="EMBL" id="FSRU01000001">
    <property type="protein sequence ID" value="SIO12733.1"/>
    <property type="molecule type" value="Genomic_DNA"/>
</dbReference>
<dbReference type="Gene3D" id="3.40.630.30">
    <property type="match status" value="1"/>
</dbReference>
<dbReference type="AlphaFoldDB" id="A0A1N6GYU0"/>
<dbReference type="InterPro" id="IPR000182">
    <property type="entry name" value="GNAT_dom"/>
</dbReference>
<keyword evidence="2" id="KW-0808">Transferase</keyword>
<name>A0A1N6GYU0_9BURK</name>
<dbReference type="CDD" id="cd04301">
    <property type="entry name" value="NAT_SF"/>
    <property type="match status" value="1"/>
</dbReference>
<accession>A0A1N6GYU0</accession>
<feature type="domain" description="N-acetyltransferase" evidence="1">
    <location>
        <begin position="7"/>
        <end position="159"/>
    </location>
</feature>